<dbReference type="GO" id="GO:0003824">
    <property type="term" value="F:catalytic activity"/>
    <property type="evidence" value="ECO:0007669"/>
    <property type="project" value="InterPro"/>
</dbReference>
<accession>A0AAW0RW66</accession>
<dbReference type="Gene3D" id="3.40.50.300">
    <property type="entry name" value="P-loop containing nucleotide triphosphate hydrolases"/>
    <property type="match status" value="1"/>
</dbReference>
<evidence type="ECO:0000259" key="2">
    <source>
        <dbReference type="Pfam" id="PF01048"/>
    </source>
</evidence>
<dbReference type="InterPro" id="IPR002182">
    <property type="entry name" value="NB-ARC"/>
</dbReference>
<dbReference type="InterPro" id="IPR035994">
    <property type="entry name" value="Nucleoside_phosphorylase_sf"/>
</dbReference>
<dbReference type="GO" id="GO:0043531">
    <property type="term" value="F:ADP binding"/>
    <property type="evidence" value="ECO:0007669"/>
    <property type="project" value="InterPro"/>
</dbReference>
<proteinExistence type="predicted"/>
<keyword evidence="4" id="KW-1185">Reference proteome</keyword>
<dbReference type="Pfam" id="PF01048">
    <property type="entry name" value="PNP_UDP_1"/>
    <property type="match status" value="1"/>
</dbReference>
<feature type="domain" description="NB-ARC" evidence="1">
    <location>
        <begin position="378"/>
        <end position="540"/>
    </location>
</feature>
<dbReference type="Pfam" id="PF13424">
    <property type="entry name" value="TPR_12"/>
    <property type="match status" value="3"/>
</dbReference>
<dbReference type="InterPro" id="IPR000845">
    <property type="entry name" value="Nucleoside_phosphorylase_d"/>
</dbReference>
<dbReference type="PANTHER" id="PTHR46082">
    <property type="entry name" value="ATP/GTP-BINDING PROTEIN-RELATED"/>
    <property type="match status" value="1"/>
</dbReference>
<feature type="domain" description="Nucleoside phosphorylase" evidence="2">
    <location>
        <begin position="13"/>
        <end position="129"/>
    </location>
</feature>
<dbReference type="AlphaFoldDB" id="A0AAW0RW66"/>
<dbReference type="InterPro" id="IPR053137">
    <property type="entry name" value="NLR-like"/>
</dbReference>
<dbReference type="PANTHER" id="PTHR46082:SF6">
    <property type="entry name" value="AAA+ ATPASE DOMAIN-CONTAINING PROTEIN-RELATED"/>
    <property type="match status" value="1"/>
</dbReference>
<dbReference type="InterPro" id="IPR011990">
    <property type="entry name" value="TPR-like_helical_dom_sf"/>
</dbReference>
<dbReference type="InterPro" id="IPR019734">
    <property type="entry name" value="TPR_rpt"/>
</dbReference>
<evidence type="ECO:0000259" key="1">
    <source>
        <dbReference type="Pfam" id="PF00931"/>
    </source>
</evidence>
<dbReference type="SUPFAM" id="SSF52540">
    <property type="entry name" value="P-loop containing nucleoside triphosphate hydrolases"/>
    <property type="match status" value="1"/>
</dbReference>
<dbReference type="EMBL" id="JAAHCF010000205">
    <property type="protein sequence ID" value="KAK8146534.1"/>
    <property type="molecule type" value="Genomic_DNA"/>
</dbReference>
<sequence length="1164" mass="128810">MPRRPTDRNGFHFAIICALPLEYDAIYDSFDEAWPDEDYGKASGDPNRYATGRMGELPVVLLLLPGMGKSDAASAAASLRSSYRNLSLALVVGVCGAIPYLSDDTEVILGDVIISKYVVRYDFGRQYPDEFKPKRAIEDTLGRPHKETRIMSAFLETSSGRDKLEEEAQIFLQQLQDKMKNTKHRGKYDYIGTSHDKLFKPDYRHKHYIMKECDICDACYGDNDPVCESSFELKCPDLGCCDSNLTTRTRLQERNHPAQSHNIASPVLAIHTGGVGSADTVMKSGKVRDTISRRDRVIAFEMEGAGVWDELPSCLVIKGVCDYADSHKPKGWQKYAAATAASAAKALLQNHFKEGRSTGEARIPFTRNDGFVGRDDEIKRLLELCDTKSDRIALFGMGGAGKTQVALELAYRIYEKEPERSVLWLPAFNMAAFHQACTDLVKKFGLSSSRDDDSRELLQQYLGSEGVGRWLLILDNADSEEILRGSAGIPGINAYLPRSLSGQMLATTRWRKIAADIAKKNIVSIKEMRQKDAQNLLQSSLGPGLTPFDDHTLNDLLQVLAYLPLAITQAAAYINMFEVSLKGYLQLWHHSQRDMMELMRNQHEDDTLYEESQGAVATTWLISFNQIQNQSPSAAKLLFFIMCIEPQAIPQSLFPDVGSEQEKIKAIGTLKGYGFLQERPTGGLFDMHNLVHIVMQFWAKDQGIDVQNQTDTLAHLASVFRSDIWEERLIWRAQLPHVLYILRSCQQFDLESWSALGYWAGKCLEVEGRSKEAVGVLEHVVKVEGTTLAEDHPDRLASQHALAGAYESNGQIKEAIALLQHVVKVEGATLAEDHPDRLASQHALAGAYESNGQIKEAVTLLQHVVKVQETTLAEDHPDRLASQHALAGAYKSNGQIKEAGTLLQHVVKVQETTLAEDHPDRLASQHALAGAYKSNGQIKEAVTLLQHVVHVKETTLAEDHPSRLASQHALAGAYESNGQIKEAIALLQHVVKIKEAIALLQHVVKVEGATLAEDHPDRLASQHALAGAYKSNGQIKEAVALLEHVVKVRETVLAEDHPSRLASQHALAGAYESNGQIKEAVALLEHVVKVRETVLAEDHPSRLASQHALAGAYESNGQIKEAVTLLQHVVHVKETTLAEDHPSRLASQHALEQCTSVTVVARKR</sequence>
<gene>
    <name evidence="3" type="ORF">G3M48_002996</name>
</gene>
<dbReference type="SMART" id="SM00028">
    <property type="entry name" value="TPR"/>
    <property type="match status" value="7"/>
</dbReference>
<dbReference type="Gene3D" id="1.25.40.10">
    <property type="entry name" value="Tetratricopeptide repeat domain"/>
    <property type="match status" value="3"/>
</dbReference>
<evidence type="ECO:0000313" key="4">
    <source>
        <dbReference type="Proteomes" id="UP001397290"/>
    </source>
</evidence>
<organism evidence="3 4">
    <name type="scientific">Beauveria asiatica</name>
    <dbReference type="NCBI Taxonomy" id="1069075"/>
    <lineage>
        <taxon>Eukaryota</taxon>
        <taxon>Fungi</taxon>
        <taxon>Dikarya</taxon>
        <taxon>Ascomycota</taxon>
        <taxon>Pezizomycotina</taxon>
        <taxon>Sordariomycetes</taxon>
        <taxon>Hypocreomycetidae</taxon>
        <taxon>Hypocreales</taxon>
        <taxon>Cordycipitaceae</taxon>
        <taxon>Beauveria</taxon>
    </lineage>
</organism>
<evidence type="ECO:0000313" key="3">
    <source>
        <dbReference type="EMBL" id="KAK8146534.1"/>
    </source>
</evidence>
<dbReference type="Pfam" id="PF13374">
    <property type="entry name" value="TPR_10"/>
    <property type="match status" value="2"/>
</dbReference>
<evidence type="ECO:0008006" key="5">
    <source>
        <dbReference type="Google" id="ProtNLM"/>
    </source>
</evidence>
<comment type="caution">
    <text evidence="3">The sequence shown here is derived from an EMBL/GenBank/DDBJ whole genome shotgun (WGS) entry which is preliminary data.</text>
</comment>
<dbReference type="InterPro" id="IPR027417">
    <property type="entry name" value="P-loop_NTPase"/>
</dbReference>
<reference evidence="3 4" key="1">
    <citation type="submission" date="2020-02" db="EMBL/GenBank/DDBJ databases">
        <title>Comparative genomics of the hypocrealean fungal genus Beauvera.</title>
        <authorList>
            <person name="Showalter D.N."/>
            <person name="Bushley K.E."/>
            <person name="Rehner S.A."/>
        </authorList>
    </citation>
    <scope>NUCLEOTIDE SEQUENCE [LARGE SCALE GENOMIC DNA]</scope>
    <source>
        <strain evidence="3 4">ARSEF4384</strain>
    </source>
</reference>
<dbReference type="GO" id="GO:0009116">
    <property type="term" value="P:nucleoside metabolic process"/>
    <property type="evidence" value="ECO:0007669"/>
    <property type="project" value="InterPro"/>
</dbReference>
<dbReference type="Pfam" id="PF00931">
    <property type="entry name" value="NB-ARC"/>
    <property type="match status" value="1"/>
</dbReference>
<dbReference type="SUPFAM" id="SSF53167">
    <property type="entry name" value="Purine and uridine phosphorylases"/>
    <property type="match status" value="1"/>
</dbReference>
<dbReference type="SUPFAM" id="SSF48452">
    <property type="entry name" value="TPR-like"/>
    <property type="match status" value="1"/>
</dbReference>
<protein>
    <recommendedName>
        <fullName evidence="5">Kinesin light chain</fullName>
    </recommendedName>
</protein>
<dbReference type="Gene3D" id="3.40.50.1580">
    <property type="entry name" value="Nucleoside phosphorylase domain"/>
    <property type="match status" value="1"/>
</dbReference>
<name>A0AAW0RW66_9HYPO</name>
<dbReference type="Proteomes" id="UP001397290">
    <property type="component" value="Unassembled WGS sequence"/>
</dbReference>